<dbReference type="Pfam" id="PF05938">
    <property type="entry name" value="Self-incomp_S1"/>
    <property type="match status" value="1"/>
</dbReference>
<evidence type="ECO:0000256" key="2">
    <source>
        <dbReference type="ARBA" id="ARBA00005581"/>
    </source>
</evidence>
<dbReference type="SMR" id="V7AID8"/>
<keyword evidence="5 6" id="KW-0732">Signal</keyword>
<organism evidence="7 8">
    <name type="scientific">Phaseolus vulgaris</name>
    <name type="common">Kidney bean</name>
    <name type="synonym">French bean</name>
    <dbReference type="NCBI Taxonomy" id="3885"/>
    <lineage>
        <taxon>Eukaryota</taxon>
        <taxon>Viridiplantae</taxon>
        <taxon>Streptophyta</taxon>
        <taxon>Embryophyta</taxon>
        <taxon>Tracheophyta</taxon>
        <taxon>Spermatophyta</taxon>
        <taxon>Magnoliopsida</taxon>
        <taxon>eudicotyledons</taxon>
        <taxon>Gunneridae</taxon>
        <taxon>Pentapetalae</taxon>
        <taxon>rosids</taxon>
        <taxon>fabids</taxon>
        <taxon>Fabales</taxon>
        <taxon>Fabaceae</taxon>
        <taxon>Papilionoideae</taxon>
        <taxon>50 kb inversion clade</taxon>
        <taxon>NPAAA clade</taxon>
        <taxon>indigoferoid/millettioid clade</taxon>
        <taxon>Phaseoleae</taxon>
        <taxon>Phaseolus</taxon>
    </lineage>
</organism>
<dbReference type="InterPro" id="IPR010264">
    <property type="entry name" value="Self-incomp_S1"/>
</dbReference>
<dbReference type="PANTHER" id="PTHR31232">
    <property type="match status" value="1"/>
</dbReference>
<dbReference type="Proteomes" id="UP000000226">
    <property type="component" value="Chromosome 11"/>
</dbReference>
<comment type="similarity">
    <text evidence="2 6">Belongs to the plant self-incompatibility (S1) protein family.</text>
</comment>
<reference evidence="8" key="1">
    <citation type="journal article" date="2014" name="Nat. Genet.">
        <title>A reference genome for common bean and genome-wide analysis of dual domestications.</title>
        <authorList>
            <person name="Schmutz J."/>
            <person name="McClean P.E."/>
            <person name="Mamidi S."/>
            <person name="Wu G.A."/>
            <person name="Cannon S.B."/>
            <person name="Grimwood J."/>
            <person name="Jenkins J."/>
            <person name="Shu S."/>
            <person name="Song Q."/>
            <person name="Chavarro C."/>
            <person name="Torres-Torres M."/>
            <person name="Geffroy V."/>
            <person name="Moghaddam S.M."/>
            <person name="Gao D."/>
            <person name="Abernathy B."/>
            <person name="Barry K."/>
            <person name="Blair M."/>
            <person name="Brick M.A."/>
            <person name="Chovatia M."/>
            <person name="Gepts P."/>
            <person name="Goodstein D.M."/>
            <person name="Gonzales M."/>
            <person name="Hellsten U."/>
            <person name="Hyten D.L."/>
            <person name="Jia G."/>
            <person name="Kelly J.D."/>
            <person name="Kudrna D."/>
            <person name="Lee R."/>
            <person name="Richard M.M."/>
            <person name="Miklas P.N."/>
            <person name="Osorno J.M."/>
            <person name="Rodrigues J."/>
            <person name="Thareau V."/>
            <person name="Urrea C.A."/>
            <person name="Wang M."/>
            <person name="Yu Y."/>
            <person name="Zhang M."/>
            <person name="Wing R.A."/>
            <person name="Cregan P.B."/>
            <person name="Rokhsar D.S."/>
            <person name="Jackson S.A."/>
        </authorList>
    </citation>
    <scope>NUCLEOTIDE SEQUENCE [LARGE SCALE GENOMIC DNA]</scope>
    <source>
        <strain evidence="8">cv. G19833</strain>
    </source>
</reference>
<keyword evidence="3 6" id="KW-0713">Self-incompatibility</keyword>
<protein>
    <recommendedName>
        <fullName evidence="6">S-protein homolog</fullName>
    </recommendedName>
</protein>
<sequence>MIIGKGAMSVTVKSFFLLWLLVQPSTSHAISVPKPQTTVIVRNELQGGRDLFLHCKSADEDLGLQHLHPHGTFSWSFQINFFRTTLYHCSFQWESVVHRFDIYKASRDANKCYLCSWEVREDGPCLVFDKDECYGWKNLEERTNFLS</sequence>
<gene>
    <name evidence="7" type="ORF">PHAVU_011G168800g</name>
</gene>
<evidence type="ECO:0000256" key="3">
    <source>
        <dbReference type="ARBA" id="ARBA00022471"/>
    </source>
</evidence>
<feature type="signal peptide" evidence="6">
    <location>
        <begin position="1"/>
        <end position="29"/>
    </location>
</feature>
<dbReference type="PANTHER" id="PTHR31232:SF43">
    <property type="entry name" value="S-PROTEIN HOMOLOG 29-RELATED"/>
    <property type="match status" value="1"/>
</dbReference>
<evidence type="ECO:0000256" key="4">
    <source>
        <dbReference type="ARBA" id="ARBA00022525"/>
    </source>
</evidence>
<dbReference type="GO" id="GO:0005576">
    <property type="term" value="C:extracellular region"/>
    <property type="evidence" value="ECO:0007669"/>
    <property type="project" value="UniProtKB-SubCell"/>
</dbReference>
<evidence type="ECO:0000256" key="6">
    <source>
        <dbReference type="RuleBase" id="RU367044"/>
    </source>
</evidence>
<dbReference type="OrthoDB" id="831057at2759"/>
<evidence type="ECO:0000313" key="7">
    <source>
        <dbReference type="EMBL" id="ESW05304.1"/>
    </source>
</evidence>
<proteinExistence type="inferred from homology"/>
<comment type="subcellular location">
    <subcellularLocation>
        <location evidence="1 6">Secreted</location>
    </subcellularLocation>
</comment>
<evidence type="ECO:0000256" key="1">
    <source>
        <dbReference type="ARBA" id="ARBA00004613"/>
    </source>
</evidence>
<dbReference type="OMA" id="FIANYRD"/>
<keyword evidence="4 6" id="KW-0964">Secreted</keyword>
<accession>V7AID8</accession>
<name>V7AID8_PHAVU</name>
<feature type="chain" id="PRO_5025084864" description="S-protein homolog" evidence="6">
    <location>
        <begin position="30"/>
        <end position="147"/>
    </location>
</feature>
<dbReference type="eggNOG" id="ENOG502S7CQ">
    <property type="taxonomic scope" value="Eukaryota"/>
</dbReference>
<keyword evidence="8" id="KW-1185">Reference proteome</keyword>
<evidence type="ECO:0000256" key="5">
    <source>
        <dbReference type="ARBA" id="ARBA00022729"/>
    </source>
</evidence>
<evidence type="ECO:0000313" key="8">
    <source>
        <dbReference type="Proteomes" id="UP000000226"/>
    </source>
</evidence>
<dbReference type="GO" id="GO:0060320">
    <property type="term" value="P:rejection of self pollen"/>
    <property type="evidence" value="ECO:0007669"/>
    <property type="project" value="UniProtKB-KW"/>
</dbReference>
<dbReference type="AlphaFoldDB" id="V7AID8"/>
<dbReference type="EMBL" id="CM002298">
    <property type="protein sequence ID" value="ESW05304.1"/>
    <property type="molecule type" value="Genomic_DNA"/>
</dbReference>
<dbReference type="Gramene" id="ESW05304">
    <property type="protein sequence ID" value="ESW05304"/>
    <property type="gene ID" value="PHAVU_011G168800g"/>
</dbReference>